<keyword evidence="4" id="KW-1185">Reference proteome</keyword>
<dbReference type="CDD" id="cd16166">
    <property type="entry name" value="OCRE_SUA_like"/>
    <property type="match status" value="1"/>
</dbReference>
<dbReference type="Pfam" id="PF17780">
    <property type="entry name" value="OCRE"/>
    <property type="match status" value="1"/>
</dbReference>
<dbReference type="PANTHER" id="PTHR13138">
    <property type="entry name" value="PROTEIN LIN1"/>
    <property type="match status" value="1"/>
</dbReference>
<reference evidence="3 4" key="1">
    <citation type="submission" date="2024-02" db="EMBL/GenBank/DDBJ databases">
        <authorList>
            <consortium name="ELIXIR-Norway"/>
            <consortium name="Elixir Norway"/>
        </authorList>
    </citation>
    <scope>NUCLEOTIDE SEQUENCE [LARGE SCALE GENOMIC DNA]</scope>
</reference>
<dbReference type="InterPro" id="IPR041591">
    <property type="entry name" value="OCRE"/>
</dbReference>
<sequence length="391" mass="43927">MDRDKGGAQSSGRMAKRVRFPKGKKEASGDLMPARKLTIVEGEEELIGTVLSTNPLLAAKERAMRRIALADQLISSEDTSVIDDVAAAEEEEGEDRTEDGIEIEPFNLNQEREEGYFDAEGNYVEYRNDDEHKDAWFESTEVDKRFAGKLKEKEKAEEEDAELTTEEIWRIKRRISDALLPEETVLHALRRLKGSSMKEGKRGERMSGSNKLIFDQLTEDSVKLMDNGDYNVYHEVKETFQREAEGYEALLRAKKGDDSGVHNDKTLGGMNGNSTQVHNFWKKSPDNDFSSLNELDIFGDNDDSEDMFGSAEVNLATTNEGQDAPSVSDAATSNGFSEGSGYVYDETSGYYYNHEVGYYYDQNSGLFCNAVSGKWFSYDEGTNSYNEVPET</sequence>
<feature type="region of interest" description="Disordered" evidence="1">
    <location>
        <begin position="1"/>
        <end position="28"/>
    </location>
</feature>
<dbReference type="PANTHER" id="PTHR13138:SF3">
    <property type="entry name" value="CD2 ANTIGEN CYTOPLASMIC TAIL-BINDING PROTEIN 2"/>
    <property type="match status" value="1"/>
</dbReference>
<gene>
    <name evidence="3" type="ORF">CSSPTR1EN2_LOCUS115</name>
</gene>
<organism evidence="3 4">
    <name type="scientific">Sphagnum troendelagicum</name>
    <dbReference type="NCBI Taxonomy" id="128251"/>
    <lineage>
        <taxon>Eukaryota</taxon>
        <taxon>Viridiplantae</taxon>
        <taxon>Streptophyta</taxon>
        <taxon>Embryophyta</taxon>
        <taxon>Bryophyta</taxon>
        <taxon>Sphagnophytina</taxon>
        <taxon>Sphagnopsida</taxon>
        <taxon>Sphagnales</taxon>
        <taxon>Sphagnaceae</taxon>
        <taxon>Sphagnum</taxon>
    </lineage>
</organism>
<evidence type="ECO:0000256" key="1">
    <source>
        <dbReference type="SAM" id="MobiDB-lite"/>
    </source>
</evidence>
<evidence type="ECO:0000259" key="2">
    <source>
        <dbReference type="Pfam" id="PF17780"/>
    </source>
</evidence>
<dbReference type="InterPro" id="IPR039905">
    <property type="entry name" value="CD2BP2/Lin1"/>
</dbReference>
<evidence type="ECO:0000313" key="4">
    <source>
        <dbReference type="Proteomes" id="UP001497512"/>
    </source>
</evidence>
<proteinExistence type="predicted"/>
<dbReference type="EMBL" id="OZ019893">
    <property type="protein sequence ID" value="CAK9189464.1"/>
    <property type="molecule type" value="Genomic_DNA"/>
</dbReference>
<dbReference type="Proteomes" id="UP001497512">
    <property type="component" value="Chromosome 1"/>
</dbReference>
<evidence type="ECO:0000313" key="3">
    <source>
        <dbReference type="EMBL" id="CAK9189464.1"/>
    </source>
</evidence>
<protein>
    <recommendedName>
        <fullName evidence="2">OCRE domain-containing protein</fullName>
    </recommendedName>
</protein>
<name>A0ABP0T7H3_9BRYO</name>
<accession>A0ABP0T7H3</accession>
<feature type="domain" description="OCRE" evidence="2">
    <location>
        <begin position="340"/>
        <end position="388"/>
    </location>
</feature>
<dbReference type="InterPro" id="IPR035623">
    <property type="entry name" value="SUA-like_OCRE"/>
</dbReference>